<feature type="compositionally biased region" description="Basic and acidic residues" evidence="1">
    <location>
        <begin position="32"/>
        <end position="44"/>
    </location>
</feature>
<keyword evidence="3" id="KW-1185">Reference proteome</keyword>
<organism evidence="2 3">
    <name type="scientific">Dreissena polymorpha</name>
    <name type="common">Zebra mussel</name>
    <name type="synonym">Mytilus polymorpha</name>
    <dbReference type="NCBI Taxonomy" id="45954"/>
    <lineage>
        <taxon>Eukaryota</taxon>
        <taxon>Metazoa</taxon>
        <taxon>Spiralia</taxon>
        <taxon>Lophotrochozoa</taxon>
        <taxon>Mollusca</taxon>
        <taxon>Bivalvia</taxon>
        <taxon>Autobranchia</taxon>
        <taxon>Heteroconchia</taxon>
        <taxon>Euheterodonta</taxon>
        <taxon>Imparidentia</taxon>
        <taxon>Neoheterodontei</taxon>
        <taxon>Myida</taxon>
        <taxon>Dreissenoidea</taxon>
        <taxon>Dreissenidae</taxon>
        <taxon>Dreissena</taxon>
    </lineage>
</organism>
<protein>
    <submittedName>
        <fullName evidence="2">Uncharacterized protein</fullName>
    </submittedName>
</protein>
<dbReference type="Proteomes" id="UP000828390">
    <property type="component" value="Unassembled WGS sequence"/>
</dbReference>
<dbReference type="AlphaFoldDB" id="A0A9D4S318"/>
<name>A0A9D4S318_DREPO</name>
<comment type="caution">
    <text evidence="2">The sequence shown here is derived from an EMBL/GenBank/DDBJ whole genome shotgun (WGS) entry which is preliminary data.</text>
</comment>
<reference evidence="2" key="1">
    <citation type="journal article" date="2019" name="bioRxiv">
        <title>The Genome of the Zebra Mussel, Dreissena polymorpha: A Resource for Invasive Species Research.</title>
        <authorList>
            <person name="McCartney M.A."/>
            <person name="Auch B."/>
            <person name="Kono T."/>
            <person name="Mallez S."/>
            <person name="Zhang Y."/>
            <person name="Obille A."/>
            <person name="Becker A."/>
            <person name="Abrahante J.E."/>
            <person name="Garbe J."/>
            <person name="Badalamenti J.P."/>
            <person name="Herman A."/>
            <person name="Mangelson H."/>
            <person name="Liachko I."/>
            <person name="Sullivan S."/>
            <person name="Sone E.D."/>
            <person name="Koren S."/>
            <person name="Silverstein K.A.T."/>
            <person name="Beckman K.B."/>
            <person name="Gohl D.M."/>
        </authorList>
    </citation>
    <scope>NUCLEOTIDE SEQUENCE</scope>
    <source>
        <strain evidence="2">Duluth1</strain>
        <tissue evidence="2">Whole animal</tissue>
    </source>
</reference>
<feature type="compositionally biased region" description="Basic and acidic residues" evidence="1">
    <location>
        <begin position="1"/>
        <end position="12"/>
    </location>
</feature>
<feature type="region of interest" description="Disordered" evidence="1">
    <location>
        <begin position="1"/>
        <end position="50"/>
    </location>
</feature>
<accession>A0A9D4S318</accession>
<reference evidence="2" key="2">
    <citation type="submission" date="2020-11" db="EMBL/GenBank/DDBJ databases">
        <authorList>
            <person name="McCartney M.A."/>
            <person name="Auch B."/>
            <person name="Kono T."/>
            <person name="Mallez S."/>
            <person name="Becker A."/>
            <person name="Gohl D.M."/>
            <person name="Silverstein K.A.T."/>
            <person name="Koren S."/>
            <person name="Bechman K.B."/>
            <person name="Herman A."/>
            <person name="Abrahante J.E."/>
            <person name="Garbe J."/>
        </authorList>
    </citation>
    <scope>NUCLEOTIDE SEQUENCE</scope>
    <source>
        <strain evidence="2">Duluth1</strain>
        <tissue evidence="2">Whole animal</tissue>
    </source>
</reference>
<evidence type="ECO:0000313" key="3">
    <source>
        <dbReference type="Proteomes" id="UP000828390"/>
    </source>
</evidence>
<gene>
    <name evidence="2" type="ORF">DPMN_012683</name>
</gene>
<evidence type="ECO:0000256" key="1">
    <source>
        <dbReference type="SAM" id="MobiDB-lite"/>
    </source>
</evidence>
<proteinExistence type="predicted"/>
<sequence length="75" mass="8897">MVKTDVTIDKQRGTHQHPCPETLSRWIQQQKQRRDEGWFSDKNNRNNNEISSLDVNLGTQISATEHVRFAYKAWR</sequence>
<evidence type="ECO:0000313" key="2">
    <source>
        <dbReference type="EMBL" id="KAH3888643.1"/>
    </source>
</evidence>
<dbReference type="EMBL" id="JAIWYP010000001">
    <property type="protein sequence ID" value="KAH3888643.1"/>
    <property type="molecule type" value="Genomic_DNA"/>
</dbReference>